<dbReference type="SMART" id="SM00257">
    <property type="entry name" value="LysM"/>
    <property type="match status" value="1"/>
</dbReference>
<comment type="similarity">
    <text evidence="1">Belongs to the peptidase C40 family.</text>
</comment>
<feature type="region of interest" description="Disordered" evidence="7">
    <location>
        <begin position="137"/>
        <end position="159"/>
    </location>
</feature>
<dbReference type="Gene3D" id="3.10.350.10">
    <property type="entry name" value="LysM domain"/>
    <property type="match status" value="1"/>
</dbReference>
<dbReference type="Gene3D" id="3.90.1720.10">
    <property type="entry name" value="endopeptidase domain like (from Nostoc punctiforme)"/>
    <property type="match status" value="1"/>
</dbReference>
<evidence type="ECO:0000256" key="6">
    <source>
        <dbReference type="ARBA" id="ARBA00022807"/>
    </source>
</evidence>
<dbReference type="CDD" id="cd00118">
    <property type="entry name" value="LysM"/>
    <property type="match status" value="1"/>
</dbReference>
<keyword evidence="2" id="KW-0645">Protease</keyword>
<keyword evidence="4" id="KW-0677">Repeat</keyword>
<dbReference type="InterPro" id="IPR038765">
    <property type="entry name" value="Papain-like_cys_pep_sf"/>
</dbReference>
<dbReference type="Pfam" id="PF00877">
    <property type="entry name" value="NLPC_P60"/>
    <property type="match status" value="1"/>
</dbReference>
<dbReference type="EMBL" id="JAHLFK010000021">
    <property type="protein sequence ID" value="MBU3829707.1"/>
    <property type="molecule type" value="Genomic_DNA"/>
</dbReference>
<dbReference type="PROSITE" id="PS51935">
    <property type="entry name" value="NLPC_P60"/>
    <property type="match status" value="1"/>
</dbReference>
<dbReference type="SUPFAM" id="SSF54001">
    <property type="entry name" value="Cysteine proteinases"/>
    <property type="match status" value="1"/>
</dbReference>
<dbReference type="Pfam" id="PF01476">
    <property type="entry name" value="LysM"/>
    <property type="match status" value="1"/>
</dbReference>
<dbReference type="Proteomes" id="UP000824180">
    <property type="component" value="Unassembled WGS sequence"/>
</dbReference>
<feature type="domain" description="LysM" evidence="9">
    <location>
        <begin position="86"/>
        <end position="130"/>
    </location>
</feature>
<keyword evidence="6" id="KW-0788">Thiol protease</keyword>
<organism evidence="11 12">
    <name type="scientific">Candidatus Limosilactobacillus merdavium</name>
    <dbReference type="NCBI Taxonomy" id="2838651"/>
    <lineage>
        <taxon>Bacteria</taxon>
        <taxon>Bacillati</taxon>
        <taxon>Bacillota</taxon>
        <taxon>Bacilli</taxon>
        <taxon>Lactobacillales</taxon>
        <taxon>Lactobacillaceae</taxon>
        <taxon>Limosilactobacillus</taxon>
    </lineage>
</organism>
<keyword evidence="5" id="KW-0378">Hydrolase</keyword>
<feature type="signal peptide" evidence="8">
    <location>
        <begin position="1"/>
        <end position="31"/>
    </location>
</feature>
<comment type="caution">
    <text evidence="11">The sequence shown here is derived from an EMBL/GenBank/DDBJ whole genome shotgun (WGS) entry which is preliminary data.</text>
</comment>
<feature type="compositionally biased region" description="Low complexity" evidence="7">
    <location>
        <begin position="282"/>
        <end position="321"/>
    </location>
</feature>
<gene>
    <name evidence="11" type="ORF">H9843_02220</name>
</gene>
<evidence type="ECO:0000256" key="3">
    <source>
        <dbReference type="ARBA" id="ARBA00022729"/>
    </source>
</evidence>
<evidence type="ECO:0000259" key="9">
    <source>
        <dbReference type="PROSITE" id="PS51782"/>
    </source>
</evidence>
<dbReference type="AlphaFoldDB" id="A0A9E2KV99"/>
<dbReference type="PANTHER" id="PTHR47360">
    <property type="entry name" value="MUREIN DD-ENDOPEPTIDASE MEPS/MUREIN LD-CARBOXYPEPTIDASE"/>
    <property type="match status" value="1"/>
</dbReference>
<dbReference type="PROSITE" id="PS51782">
    <property type="entry name" value="LYSM"/>
    <property type="match status" value="1"/>
</dbReference>
<dbReference type="InterPro" id="IPR018392">
    <property type="entry name" value="LysM"/>
</dbReference>
<reference evidence="11" key="1">
    <citation type="journal article" date="2021" name="PeerJ">
        <title>Extensive microbial diversity within the chicken gut microbiome revealed by metagenomics and culture.</title>
        <authorList>
            <person name="Gilroy R."/>
            <person name="Ravi A."/>
            <person name="Getino M."/>
            <person name="Pursley I."/>
            <person name="Horton D.L."/>
            <person name="Alikhan N.F."/>
            <person name="Baker D."/>
            <person name="Gharbi K."/>
            <person name="Hall N."/>
            <person name="Watson M."/>
            <person name="Adriaenssens E.M."/>
            <person name="Foster-Nyarko E."/>
            <person name="Jarju S."/>
            <person name="Secka A."/>
            <person name="Antonio M."/>
            <person name="Oren A."/>
            <person name="Chaudhuri R.R."/>
            <person name="La Ragione R."/>
            <person name="Hildebrand F."/>
            <person name="Pallen M.J."/>
        </authorList>
    </citation>
    <scope>NUCLEOTIDE SEQUENCE</scope>
    <source>
        <strain evidence="11">876</strain>
    </source>
</reference>
<feature type="domain" description="NlpC/P60" evidence="10">
    <location>
        <begin position="328"/>
        <end position="447"/>
    </location>
</feature>
<evidence type="ECO:0000256" key="2">
    <source>
        <dbReference type="ARBA" id="ARBA00022670"/>
    </source>
</evidence>
<evidence type="ECO:0000313" key="11">
    <source>
        <dbReference type="EMBL" id="MBU3829707.1"/>
    </source>
</evidence>
<dbReference type="InterPro" id="IPR052062">
    <property type="entry name" value="Murein_DD/LD_carboxypeptidase"/>
</dbReference>
<dbReference type="InterPro" id="IPR036779">
    <property type="entry name" value="LysM_dom_sf"/>
</dbReference>
<name>A0A9E2KV99_9LACO</name>
<dbReference type="GO" id="GO:0006508">
    <property type="term" value="P:proteolysis"/>
    <property type="evidence" value="ECO:0007669"/>
    <property type="project" value="UniProtKB-KW"/>
</dbReference>
<evidence type="ECO:0000256" key="7">
    <source>
        <dbReference type="SAM" id="MobiDB-lite"/>
    </source>
</evidence>
<evidence type="ECO:0000256" key="8">
    <source>
        <dbReference type="SAM" id="SignalP"/>
    </source>
</evidence>
<evidence type="ECO:0000256" key="4">
    <source>
        <dbReference type="ARBA" id="ARBA00022737"/>
    </source>
</evidence>
<dbReference type="GO" id="GO:0008234">
    <property type="term" value="F:cysteine-type peptidase activity"/>
    <property type="evidence" value="ECO:0007669"/>
    <property type="project" value="UniProtKB-KW"/>
</dbReference>
<keyword evidence="3 8" id="KW-0732">Signal</keyword>
<evidence type="ECO:0000256" key="1">
    <source>
        <dbReference type="ARBA" id="ARBA00007074"/>
    </source>
</evidence>
<evidence type="ECO:0000313" key="12">
    <source>
        <dbReference type="Proteomes" id="UP000824180"/>
    </source>
</evidence>
<protein>
    <submittedName>
        <fullName evidence="11">C40 family peptidase</fullName>
    </submittedName>
</protein>
<dbReference type="SUPFAM" id="SSF54106">
    <property type="entry name" value="LysM domain"/>
    <property type="match status" value="1"/>
</dbReference>
<proteinExistence type="inferred from homology"/>
<evidence type="ECO:0000259" key="10">
    <source>
        <dbReference type="PROSITE" id="PS51935"/>
    </source>
</evidence>
<dbReference type="InterPro" id="IPR000064">
    <property type="entry name" value="NLP_P60_dom"/>
</dbReference>
<evidence type="ECO:0000256" key="5">
    <source>
        <dbReference type="ARBA" id="ARBA00022801"/>
    </source>
</evidence>
<feature type="region of interest" description="Disordered" evidence="7">
    <location>
        <begin position="282"/>
        <end position="326"/>
    </location>
</feature>
<sequence>MTKKIHKYSSSRRLVAGTMGALSVFALTTQANNVVEAKAKSAKTSAEQPASMSSSASALHKDNKLSLAPITSSSSASASDSVAKDGTYVVKSGDTLSELAVRFNVSVNELVVWNNIPNPDLIYVGQRLSVNGQNISSETTQQSVPATQTQPTPQASVNTNQVQPQAVQGAVAQEAQPQAAVKVVSPAQVQSATPAPQQAQATAASENANVQSNQTSAGSNVSAYTDSVNAAAYNSAVNEEASVASTSASVQQQASTATTNAVYAASSVSQVNAGSQAASQATSNNQAQLQNVSSAVAQPSQAQPQQSQAATQPQQSTTNNQGSADLQSGSVVSLASKIASSNSVPYQWGGNSLSGMDCSGFVDYVYANAEGKQLPHNTVAIESYVNKKPVNQAQAGDLLFWGNQGSSYHVGIYMGNNQYAAAAKPGTNVAVYNVSPYFYPSFAGTVK</sequence>
<accession>A0A9E2KV99</accession>
<reference evidence="11" key="2">
    <citation type="submission" date="2021-04" db="EMBL/GenBank/DDBJ databases">
        <authorList>
            <person name="Gilroy R."/>
        </authorList>
    </citation>
    <scope>NUCLEOTIDE SEQUENCE</scope>
    <source>
        <strain evidence="11">876</strain>
    </source>
</reference>
<feature type="chain" id="PRO_5039569311" evidence="8">
    <location>
        <begin position="32"/>
        <end position="447"/>
    </location>
</feature>
<dbReference type="PANTHER" id="PTHR47360:SF1">
    <property type="entry name" value="ENDOPEPTIDASE NLPC-RELATED"/>
    <property type="match status" value="1"/>
</dbReference>